<proteinExistence type="predicted"/>
<dbReference type="Proteomes" id="UP000005431">
    <property type="component" value="Segment"/>
</dbReference>
<reference evidence="1 2" key="1">
    <citation type="submission" date="2011-06" db="EMBL/GenBank/DDBJ databases">
        <title>Two lysogenic phages can make up a single lytic phage.</title>
        <authorList>
            <person name="Petrovski S."/>
        </authorList>
    </citation>
    <scope>NUCLEOTIDE SEQUENCE [LARGE SCALE GENOMIC DNA]</scope>
</reference>
<name>G9FH52_9CAUD</name>
<dbReference type="KEGG" id="vg:11541463"/>
<evidence type="ECO:0000313" key="2">
    <source>
        <dbReference type="Proteomes" id="UP000005431"/>
    </source>
</evidence>
<dbReference type="EMBL" id="JN116824">
    <property type="protein sequence ID" value="AEV51941.1"/>
    <property type="molecule type" value="Genomic_DNA"/>
</dbReference>
<sequence length="43" mass="4500">MLRQRSGYAARSAESHACKPVCGMSYVEVSAISGPTCALPSRA</sequence>
<keyword evidence="2" id="KW-1185">Reference proteome</keyword>
<dbReference type="GeneID" id="11541463"/>
<organism evidence="1 2">
    <name type="scientific">Rhodococcus phage REQ3</name>
    <dbReference type="NCBI Taxonomy" id="1109714"/>
    <lineage>
        <taxon>Viruses</taxon>
        <taxon>Duplodnaviria</taxon>
        <taxon>Heunggongvirae</taxon>
        <taxon>Uroviricota</taxon>
        <taxon>Caudoviricetes</taxon>
        <taxon>Caudoviricetes incertae sedis</taxon>
        <taxon>Wodongavirus</taxon>
        <taxon>Wodongavirus REQ3</taxon>
    </lineage>
</organism>
<protein>
    <submittedName>
        <fullName evidence="1">Uncharacterized protein</fullName>
    </submittedName>
</protein>
<accession>G9FH52</accession>
<evidence type="ECO:0000313" key="1">
    <source>
        <dbReference type="EMBL" id="AEV51941.1"/>
    </source>
</evidence>
<dbReference type="RefSeq" id="YP_005087197.1">
    <property type="nucleotide sequence ID" value="NC_016654.1"/>
</dbReference>